<evidence type="ECO:0000256" key="1">
    <source>
        <dbReference type="SAM" id="MobiDB-lite"/>
    </source>
</evidence>
<sequence>MGLTLVRSMSFYRRYSSTKGEWTMRCTKPSLRKLSFIFAASIALGCSVPSVALPGQADSEPDNETVTKAVSDYQATVDAEWTNSNTSTSAATLTLTEQEAHDSRDELANEGTAVTSAKSEVSIIETTPQQDGTIIVTADISTEFTYNGESEPGSWSDRHLITLSQGSSGYIVTADEIDDSAAEEAAIAGEVPEGYNPTPSSDDPNAAALPDAEDSEDQPAASPARHKQPRTNVGNMVKYALKWTGRPNNGDKGDDFNPDYPHAGNNCANFVSEVLHAGGWGIRPGFLPPKLNLPPDSPDIWTPRYLWHIPGSQVASHTWSVASFQYNYVIKHSSYTPLIDIQAARAGDLFYTDWYPERKKGGPDGKIDHVMVVTGTSWAGEPRISQKTPNRHNIPVSQTKKRADKQGLDVTWYALKR</sequence>
<accession>A0A508A9Q9</accession>
<evidence type="ECO:0000259" key="2">
    <source>
        <dbReference type="Pfam" id="PF12671"/>
    </source>
</evidence>
<dbReference type="PANTHER" id="PTHR40032:SF1">
    <property type="entry name" value="EXPORTED PROTEIN"/>
    <property type="match status" value="1"/>
</dbReference>
<dbReference type="Proteomes" id="UP000319010">
    <property type="component" value="Unassembled WGS sequence"/>
</dbReference>
<name>A0A508A9Q9_9ACTO</name>
<evidence type="ECO:0000313" key="3">
    <source>
        <dbReference type="EMBL" id="TQD42522.1"/>
    </source>
</evidence>
<proteinExistence type="predicted"/>
<dbReference type="InterPro" id="IPR024301">
    <property type="entry name" value="Amidase_6"/>
</dbReference>
<comment type="caution">
    <text evidence="3">The sequence shown here is derived from an EMBL/GenBank/DDBJ whole genome shotgun (WGS) entry which is preliminary data.</text>
</comment>
<evidence type="ECO:0000313" key="4">
    <source>
        <dbReference type="Proteomes" id="UP000319010"/>
    </source>
</evidence>
<dbReference type="EMBL" id="VICB01000014">
    <property type="protein sequence ID" value="TQD42522.1"/>
    <property type="molecule type" value="Genomic_DNA"/>
</dbReference>
<dbReference type="AlphaFoldDB" id="A0A508A9Q9"/>
<reference evidence="3 4" key="1">
    <citation type="submission" date="2019-06" db="EMBL/GenBank/DDBJ databases">
        <title>Draft genome sequence of Actinomyces johnsonii CCUG 34287T.</title>
        <authorList>
            <person name="Salva-Serra F."/>
            <person name="Cardew S."/>
            <person name="Moore E."/>
        </authorList>
    </citation>
    <scope>NUCLEOTIDE SEQUENCE [LARGE SCALE GENOMIC DNA]</scope>
    <source>
        <strain evidence="3 4">CCUG 34287</strain>
    </source>
</reference>
<organism evidence="3 4">
    <name type="scientific">Actinomyces johnsonii</name>
    <dbReference type="NCBI Taxonomy" id="544581"/>
    <lineage>
        <taxon>Bacteria</taxon>
        <taxon>Bacillati</taxon>
        <taxon>Actinomycetota</taxon>
        <taxon>Actinomycetes</taxon>
        <taxon>Actinomycetales</taxon>
        <taxon>Actinomycetaceae</taxon>
        <taxon>Actinomyces</taxon>
    </lineage>
</organism>
<gene>
    <name evidence="3" type="ORF">FK256_10390</name>
</gene>
<feature type="domain" description="Putative amidase" evidence="2">
    <location>
        <begin position="234"/>
        <end position="401"/>
    </location>
</feature>
<dbReference type="PANTHER" id="PTHR40032">
    <property type="entry name" value="EXPORTED PROTEIN-RELATED"/>
    <property type="match status" value="1"/>
</dbReference>
<protein>
    <recommendedName>
        <fullName evidence="2">Putative amidase domain-containing protein</fullName>
    </recommendedName>
</protein>
<feature type="region of interest" description="Disordered" evidence="1">
    <location>
        <begin position="191"/>
        <end position="231"/>
    </location>
</feature>
<dbReference type="Pfam" id="PF12671">
    <property type="entry name" value="Amidase_6"/>
    <property type="match status" value="1"/>
</dbReference>
<dbReference type="Gene3D" id="3.90.1720.10">
    <property type="entry name" value="endopeptidase domain like (from Nostoc punctiforme)"/>
    <property type="match status" value="1"/>
</dbReference>